<dbReference type="Proteomes" id="UP000192917">
    <property type="component" value="Unassembled WGS sequence"/>
</dbReference>
<evidence type="ECO:0000313" key="7">
    <source>
        <dbReference type="EMBL" id="SME98812.1"/>
    </source>
</evidence>
<dbReference type="SUPFAM" id="SSF52518">
    <property type="entry name" value="Thiamin diphosphate-binding fold (THDP-binding)"/>
    <property type="match status" value="2"/>
</dbReference>
<dbReference type="InterPro" id="IPR029035">
    <property type="entry name" value="DHS-like_NAD/FAD-binding_dom"/>
</dbReference>
<dbReference type="GO" id="GO:0005948">
    <property type="term" value="C:acetolactate synthase complex"/>
    <property type="evidence" value="ECO:0007669"/>
    <property type="project" value="TreeGrafter"/>
</dbReference>
<dbReference type="Pfam" id="PF02775">
    <property type="entry name" value="TPP_enzyme_C"/>
    <property type="match status" value="1"/>
</dbReference>
<evidence type="ECO:0000256" key="3">
    <source>
        <dbReference type="RuleBase" id="RU362132"/>
    </source>
</evidence>
<dbReference type="InterPro" id="IPR012001">
    <property type="entry name" value="Thiamin_PyroP_enz_TPP-bd_dom"/>
</dbReference>
<dbReference type="AlphaFoldDB" id="A0A1Y6BB83"/>
<evidence type="ECO:0000256" key="2">
    <source>
        <dbReference type="ARBA" id="ARBA00023052"/>
    </source>
</evidence>
<feature type="domain" description="Thiamine pyrophosphate enzyme TPP-binding" evidence="5">
    <location>
        <begin position="397"/>
        <end position="546"/>
    </location>
</feature>
<dbReference type="EMBL" id="FWZX01000002">
    <property type="protein sequence ID" value="SME98812.1"/>
    <property type="molecule type" value="Genomic_DNA"/>
</dbReference>
<proteinExistence type="inferred from homology"/>
<name>A0A1Y6BB83_9PROT</name>
<dbReference type="PANTHER" id="PTHR18968:SF142">
    <property type="entry name" value="ACETOLACTATE SYNTHASE"/>
    <property type="match status" value="1"/>
</dbReference>
<feature type="domain" description="Thiamine pyrophosphate enzyme central" evidence="4">
    <location>
        <begin position="196"/>
        <end position="333"/>
    </location>
</feature>
<dbReference type="CDD" id="cd00568">
    <property type="entry name" value="TPP_enzymes"/>
    <property type="match status" value="1"/>
</dbReference>
<dbReference type="InterPro" id="IPR011766">
    <property type="entry name" value="TPP_enzyme_TPP-bd"/>
</dbReference>
<keyword evidence="2 3" id="KW-0786">Thiamine pyrophosphate</keyword>
<accession>A0A1Y6BB83</accession>
<evidence type="ECO:0000259" key="4">
    <source>
        <dbReference type="Pfam" id="PF00205"/>
    </source>
</evidence>
<dbReference type="InterPro" id="IPR029061">
    <property type="entry name" value="THDP-binding"/>
</dbReference>
<dbReference type="GO" id="GO:0050660">
    <property type="term" value="F:flavin adenine dinucleotide binding"/>
    <property type="evidence" value="ECO:0007669"/>
    <property type="project" value="TreeGrafter"/>
</dbReference>
<comment type="similarity">
    <text evidence="1 3">Belongs to the TPP enzyme family.</text>
</comment>
<dbReference type="PANTHER" id="PTHR18968">
    <property type="entry name" value="THIAMINE PYROPHOSPHATE ENZYMES"/>
    <property type="match status" value="1"/>
</dbReference>
<evidence type="ECO:0000259" key="5">
    <source>
        <dbReference type="Pfam" id="PF02775"/>
    </source>
</evidence>
<keyword evidence="8" id="KW-1185">Reference proteome</keyword>
<dbReference type="GO" id="GO:0003984">
    <property type="term" value="F:acetolactate synthase activity"/>
    <property type="evidence" value="ECO:0007669"/>
    <property type="project" value="TreeGrafter"/>
</dbReference>
<feature type="domain" description="Thiamine pyrophosphate enzyme N-terminal TPP-binding" evidence="6">
    <location>
        <begin position="1"/>
        <end position="113"/>
    </location>
</feature>
<dbReference type="InterPro" id="IPR012000">
    <property type="entry name" value="Thiamin_PyroP_enz_cen_dom"/>
</dbReference>
<evidence type="ECO:0000256" key="1">
    <source>
        <dbReference type="ARBA" id="ARBA00007812"/>
    </source>
</evidence>
<dbReference type="SUPFAM" id="SSF52467">
    <property type="entry name" value="DHS-like NAD/FAD-binding domain"/>
    <property type="match status" value="1"/>
</dbReference>
<protein>
    <submittedName>
        <fullName evidence="7">Acetolactate synthase, large subunit</fullName>
    </submittedName>
</protein>
<dbReference type="FunFam" id="3.40.50.970:FF:000007">
    <property type="entry name" value="Acetolactate synthase"/>
    <property type="match status" value="1"/>
</dbReference>
<organism evidence="7 8">
    <name type="scientific">Tistlia consotensis USBA 355</name>
    <dbReference type="NCBI Taxonomy" id="560819"/>
    <lineage>
        <taxon>Bacteria</taxon>
        <taxon>Pseudomonadati</taxon>
        <taxon>Pseudomonadota</taxon>
        <taxon>Alphaproteobacteria</taxon>
        <taxon>Rhodospirillales</taxon>
        <taxon>Rhodovibrionaceae</taxon>
        <taxon>Tistlia</taxon>
    </lineage>
</organism>
<dbReference type="RefSeq" id="WP_143596144.1">
    <property type="nucleotide sequence ID" value="NZ_FWZX01000002.1"/>
</dbReference>
<evidence type="ECO:0000259" key="6">
    <source>
        <dbReference type="Pfam" id="PF02776"/>
    </source>
</evidence>
<sequence length="593" mass="63529">MKLSDYIAGFLASRSIRHAFVMSGGASLHLIHSVAKTPGIDFVCAQHEQACAMAADAYARVAGVPGVAMATSGPGATNLITGICCAYYDSIPMICITGQVATFRMSGDTGVRQLGFQETNIVDVCRSITKYVVQIADPMDIRYELEKAYWMATSGRPGPVLVDVPDNLQRSEVEVEKLRGFEPPPSGTSDVPAAEIERVAELLKGSERPILVLGTGVRAAGAIAESLRLAESCGLPVLPTWGALDFLPSDHPLMVGTFGTHGSRNGNYAVQNADLVLSIGSRLDTHCVGSPFSSFARGARKVMVDIDPAEIAKFERHQMVIDVKLPFDAGAVLRGLLDKVEPKALPDWAPWRARIDAWKRAYPTGGRRTPREGSVDPYGFMRSLAAAARADDIVVSDTGCGLAWACQAFAFKAGQRFFHAFNNTPMGYGLAGAIGATIASGRRVLCLTGDGGLMINIQELATVARHALPIKVVLFNNHGHGMIQQTQDQWLGSEYLASSVEGGLAFPDFLKVAESYGIPSRHIGANDQVEAVLAEALASDGPMLIELEVAAAERVIPQVKFGRPIEDQEPLLPREEFLANMIVEPMPASLTID</sequence>
<gene>
    <name evidence="7" type="ORF">SAMN05428998_102211</name>
</gene>
<reference evidence="7 8" key="1">
    <citation type="submission" date="2017-04" db="EMBL/GenBank/DDBJ databases">
        <authorList>
            <person name="Afonso C.L."/>
            <person name="Miller P.J."/>
            <person name="Scott M.A."/>
            <person name="Spackman E."/>
            <person name="Goraichik I."/>
            <person name="Dimitrov K.M."/>
            <person name="Suarez D.L."/>
            <person name="Swayne D.E."/>
        </authorList>
    </citation>
    <scope>NUCLEOTIDE SEQUENCE [LARGE SCALE GENOMIC DNA]</scope>
    <source>
        <strain evidence="7 8">USBA 355</strain>
    </source>
</reference>
<dbReference type="Gene3D" id="3.40.50.1220">
    <property type="entry name" value="TPP-binding domain"/>
    <property type="match status" value="1"/>
</dbReference>
<evidence type="ECO:0000313" key="8">
    <source>
        <dbReference type="Proteomes" id="UP000192917"/>
    </source>
</evidence>
<dbReference type="GO" id="GO:0009097">
    <property type="term" value="P:isoleucine biosynthetic process"/>
    <property type="evidence" value="ECO:0007669"/>
    <property type="project" value="TreeGrafter"/>
</dbReference>
<dbReference type="CDD" id="cd07035">
    <property type="entry name" value="TPP_PYR_POX_like"/>
    <property type="match status" value="1"/>
</dbReference>
<dbReference type="Pfam" id="PF00205">
    <property type="entry name" value="TPP_enzyme_M"/>
    <property type="match status" value="1"/>
</dbReference>
<dbReference type="Gene3D" id="3.40.50.970">
    <property type="match status" value="2"/>
</dbReference>
<dbReference type="Pfam" id="PF02776">
    <property type="entry name" value="TPP_enzyme_N"/>
    <property type="match status" value="1"/>
</dbReference>
<dbReference type="STRING" id="560819.SAMN05428998_102211"/>
<dbReference type="GO" id="GO:0009099">
    <property type="term" value="P:L-valine biosynthetic process"/>
    <property type="evidence" value="ECO:0007669"/>
    <property type="project" value="TreeGrafter"/>
</dbReference>
<dbReference type="GO" id="GO:0000287">
    <property type="term" value="F:magnesium ion binding"/>
    <property type="evidence" value="ECO:0007669"/>
    <property type="project" value="InterPro"/>
</dbReference>
<dbReference type="InterPro" id="IPR045229">
    <property type="entry name" value="TPP_enz"/>
</dbReference>
<dbReference type="GO" id="GO:0030976">
    <property type="term" value="F:thiamine pyrophosphate binding"/>
    <property type="evidence" value="ECO:0007669"/>
    <property type="project" value="InterPro"/>
</dbReference>